<name>A0AAV2RK28_MEGNR</name>
<proteinExistence type="predicted"/>
<reference evidence="1 2" key="1">
    <citation type="submission" date="2024-05" db="EMBL/GenBank/DDBJ databases">
        <authorList>
            <person name="Wallberg A."/>
        </authorList>
    </citation>
    <scope>NUCLEOTIDE SEQUENCE [LARGE SCALE GENOMIC DNA]</scope>
</reference>
<evidence type="ECO:0000313" key="2">
    <source>
        <dbReference type="Proteomes" id="UP001497623"/>
    </source>
</evidence>
<organism evidence="1 2">
    <name type="scientific">Meganyctiphanes norvegica</name>
    <name type="common">Northern krill</name>
    <name type="synonym">Thysanopoda norvegica</name>
    <dbReference type="NCBI Taxonomy" id="48144"/>
    <lineage>
        <taxon>Eukaryota</taxon>
        <taxon>Metazoa</taxon>
        <taxon>Ecdysozoa</taxon>
        <taxon>Arthropoda</taxon>
        <taxon>Crustacea</taxon>
        <taxon>Multicrustacea</taxon>
        <taxon>Malacostraca</taxon>
        <taxon>Eumalacostraca</taxon>
        <taxon>Eucarida</taxon>
        <taxon>Euphausiacea</taxon>
        <taxon>Euphausiidae</taxon>
        <taxon>Meganyctiphanes</taxon>
    </lineage>
</organism>
<accession>A0AAV2RK28</accession>
<comment type="caution">
    <text evidence="1">The sequence shown here is derived from an EMBL/GenBank/DDBJ whole genome shotgun (WGS) entry which is preliminary data.</text>
</comment>
<protein>
    <submittedName>
        <fullName evidence="1">Uncharacterized protein</fullName>
    </submittedName>
</protein>
<sequence length="142" mass="16098">MVDLAEKTVLKLTKIDTSVGDDNLGAMNISGSEVSFYHTTAETIGKGVLLGPFRMITGNTVQRCSYIVIYNCDDHTKKELKTSFTLNNTYMSLNRVQNILKECKKSYSREPRRREDYTYNGHSFNNVNLVGLVGFELWLADD</sequence>
<dbReference type="EMBL" id="CAXKWB010024044">
    <property type="protein sequence ID" value="CAL4125837.1"/>
    <property type="molecule type" value="Genomic_DNA"/>
</dbReference>
<dbReference type="Proteomes" id="UP001497623">
    <property type="component" value="Unassembled WGS sequence"/>
</dbReference>
<dbReference type="AlphaFoldDB" id="A0AAV2RK28"/>
<evidence type="ECO:0000313" key="1">
    <source>
        <dbReference type="EMBL" id="CAL4125837.1"/>
    </source>
</evidence>
<keyword evidence="2" id="KW-1185">Reference proteome</keyword>
<gene>
    <name evidence="1" type="ORF">MNOR_LOCUS25321</name>
</gene>